<reference evidence="1 2" key="1">
    <citation type="submission" date="2021-03" db="EMBL/GenBank/DDBJ databases">
        <title>Genomic Encyclopedia of Type Strains, Phase IV (KMG-IV): sequencing the most valuable type-strain genomes for metagenomic binning, comparative biology and taxonomic classification.</title>
        <authorList>
            <person name="Goeker M."/>
        </authorList>
    </citation>
    <scope>NUCLEOTIDE SEQUENCE [LARGE SCALE GENOMIC DNA]</scope>
    <source>
        <strain evidence="1 2">DSM 26675</strain>
    </source>
</reference>
<organism evidence="1 2">
    <name type="scientific">Cytobacillus eiseniae</name>
    <dbReference type="NCBI Taxonomy" id="762947"/>
    <lineage>
        <taxon>Bacteria</taxon>
        <taxon>Bacillati</taxon>
        <taxon>Bacillota</taxon>
        <taxon>Bacilli</taxon>
        <taxon>Bacillales</taxon>
        <taxon>Bacillaceae</taxon>
        <taxon>Cytobacillus</taxon>
    </lineage>
</organism>
<dbReference type="RefSeq" id="WP_157087847.1">
    <property type="nucleotide sequence ID" value="NZ_JAGIKZ010000003.1"/>
</dbReference>
<gene>
    <name evidence="1" type="ORF">J2Z40_000915</name>
</gene>
<protein>
    <submittedName>
        <fullName evidence="1">Uncharacterized protein</fullName>
    </submittedName>
</protein>
<keyword evidence="2" id="KW-1185">Reference proteome</keyword>
<proteinExistence type="predicted"/>
<comment type="caution">
    <text evidence="1">The sequence shown here is derived from an EMBL/GenBank/DDBJ whole genome shotgun (WGS) entry which is preliminary data.</text>
</comment>
<name>A0ABS4RDA6_9BACI</name>
<dbReference type="Proteomes" id="UP001519293">
    <property type="component" value="Unassembled WGS sequence"/>
</dbReference>
<evidence type="ECO:0000313" key="1">
    <source>
        <dbReference type="EMBL" id="MBP2240360.1"/>
    </source>
</evidence>
<evidence type="ECO:0000313" key="2">
    <source>
        <dbReference type="Proteomes" id="UP001519293"/>
    </source>
</evidence>
<dbReference type="EMBL" id="JAGIKZ010000003">
    <property type="protein sequence ID" value="MBP2240360.1"/>
    <property type="molecule type" value="Genomic_DNA"/>
</dbReference>
<sequence length="52" mass="6153">MNKRKISAYFPKKELHFAFKRKTSAYSPFARYSIKDKTSYLDGKEVISRGDF</sequence>
<accession>A0ABS4RDA6</accession>